<evidence type="ECO:0000256" key="2">
    <source>
        <dbReference type="ARBA" id="ARBA00022741"/>
    </source>
</evidence>
<dbReference type="CDD" id="cd02022">
    <property type="entry name" value="DPCK"/>
    <property type="match status" value="1"/>
</dbReference>
<evidence type="ECO:0000256" key="4">
    <source>
        <dbReference type="ARBA" id="ARBA00022993"/>
    </source>
</evidence>
<comment type="catalytic activity">
    <reaction evidence="5">
        <text>3'-dephospho-CoA + ATP = ADP + CoA + H(+)</text>
        <dbReference type="Rhea" id="RHEA:18245"/>
        <dbReference type="ChEBI" id="CHEBI:15378"/>
        <dbReference type="ChEBI" id="CHEBI:30616"/>
        <dbReference type="ChEBI" id="CHEBI:57287"/>
        <dbReference type="ChEBI" id="CHEBI:57328"/>
        <dbReference type="ChEBI" id="CHEBI:456216"/>
        <dbReference type="EC" id="2.7.1.24"/>
    </reaction>
</comment>
<evidence type="ECO:0000256" key="6">
    <source>
        <dbReference type="NCBIfam" id="TIGR00152"/>
    </source>
</evidence>
<dbReference type="GO" id="GO:0004140">
    <property type="term" value="F:dephospho-CoA kinase activity"/>
    <property type="evidence" value="ECO:0007669"/>
    <property type="project" value="UniProtKB-UniRule"/>
</dbReference>
<dbReference type="Gene3D" id="3.40.50.300">
    <property type="entry name" value="P-loop containing nucleotide triphosphate hydrolases"/>
    <property type="match status" value="1"/>
</dbReference>
<keyword evidence="3 5" id="KW-0067">ATP-binding</keyword>
<keyword evidence="5 7" id="KW-0808">Transferase</keyword>
<gene>
    <name evidence="5 7" type="primary">coaE</name>
    <name evidence="7" type="ORF">M124_1079</name>
</gene>
<dbReference type="PANTHER" id="PTHR10695">
    <property type="entry name" value="DEPHOSPHO-COA KINASE-RELATED"/>
    <property type="match status" value="1"/>
</dbReference>
<dbReference type="RefSeq" id="WP_022347801.1">
    <property type="nucleotide sequence ID" value="NZ_JGCY01000248.1"/>
</dbReference>
<dbReference type="EC" id="2.7.1.24" evidence="5 6"/>
<comment type="caution">
    <text evidence="7">The sequence shown here is derived from an EMBL/GenBank/DDBJ whole genome shotgun (WGS) entry which is preliminary data.</text>
</comment>
<keyword evidence="4 5" id="KW-0173">Coenzyme A biosynthesis</keyword>
<dbReference type="UniPathway" id="UPA00241">
    <property type="reaction ID" value="UER00356"/>
</dbReference>
<protein>
    <recommendedName>
        <fullName evidence="5 6">Dephospho-CoA kinase</fullName>
        <ecNumber evidence="5 6">2.7.1.24</ecNumber>
    </recommendedName>
    <alternativeName>
        <fullName evidence="5">Dephosphocoenzyme A kinase</fullName>
    </alternativeName>
</protein>
<comment type="pathway">
    <text evidence="5">Cofactor biosynthesis; coenzyme A biosynthesis; CoA from (R)-pantothenate: step 5/5.</text>
</comment>
<dbReference type="PANTHER" id="PTHR10695:SF46">
    <property type="entry name" value="BIFUNCTIONAL COENZYME A SYNTHASE-RELATED"/>
    <property type="match status" value="1"/>
</dbReference>
<dbReference type="GO" id="GO:0005737">
    <property type="term" value="C:cytoplasm"/>
    <property type="evidence" value="ECO:0007669"/>
    <property type="project" value="UniProtKB-SubCell"/>
</dbReference>
<dbReference type="NCBIfam" id="TIGR00152">
    <property type="entry name" value="dephospho-CoA kinase"/>
    <property type="match status" value="1"/>
</dbReference>
<keyword evidence="2 5" id="KW-0547">Nucleotide-binding</keyword>
<dbReference type="GO" id="GO:0015937">
    <property type="term" value="P:coenzyme A biosynthetic process"/>
    <property type="evidence" value="ECO:0007669"/>
    <property type="project" value="UniProtKB-UniRule"/>
</dbReference>
<dbReference type="SUPFAM" id="SSF52540">
    <property type="entry name" value="P-loop containing nucleoside triphosphate hydrolases"/>
    <property type="match status" value="1"/>
</dbReference>
<comment type="similarity">
    <text evidence="1 5">Belongs to the CoaE family.</text>
</comment>
<reference evidence="7 8" key="1">
    <citation type="submission" date="2014-02" db="EMBL/GenBank/DDBJ databases">
        <authorList>
            <person name="Sears C."/>
            <person name="Carroll K."/>
            <person name="Sack B.R."/>
            <person name="Qadri F."/>
            <person name="Myers L.L."/>
            <person name="Chung G.-T."/>
            <person name="Escheverria P."/>
            <person name="Fraser C.M."/>
            <person name="Sadzewicz L."/>
            <person name="Shefchek K.A."/>
            <person name="Tallon L."/>
            <person name="Das S.P."/>
            <person name="Daugherty S."/>
            <person name="Mongodin E.F."/>
        </authorList>
    </citation>
    <scope>NUCLEOTIDE SEQUENCE [LARGE SCALE GENOMIC DNA]</scope>
    <source>
        <strain evidence="8">3988T(B)14</strain>
    </source>
</reference>
<keyword evidence="5" id="KW-0963">Cytoplasm</keyword>
<accession>A0A015SSA0</accession>
<dbReference type="Proteomes" id="UP000020529">
    <property type="component" value="Unassembled WGS sequence"/>
</dbReference>
<comment type="subcellular location">
    <subcellularLocation>
        <location evidence="5">Cytoplasm</location>
    </subcellularLocation>
</comment>
<name>A0A015SSA0_BACFG</name>
<sequence length="205" mass="22936">MAIKIGITGGIGSGKSVVSHLLEVMGVPVYISDEESKKVVATDPVIRKELCDLVGEEVFWGGKLNKTLLATYLFASSTHASQVNGIIHPRVKEHFRQWSSHKECLDIIGMESAILIESGFADEVDCIVMVYAPLELRVERAVRRDNASCEQIMQRIRSQMSDEEKCERASFVIINDGEKPLIPQILELIAFLYQKIHYLCSAKNN</sequence>
<dbReference type="InterPro" id="IPR001977">
    <property type="entry name" value="Depp_CoAkinase"/>
</dbReference>
<organism evidence="7 8">
    <name type="scientific">Bacteroides fragilis str. 3988T(B)14</name>
    <dbReference type="NCBI Taxonomy" id="1339315"/>
    <lineage>
        <taxon>Bacteria</taxon>
        <taxon>Pseudomonadati</taxon>
        <taxon>Bacteroidota</taxon>
        <taxon>Bacteroidia</taxon>
        <taxon>Bacteroidales</taxon>
        <taxon>Bacteroidaceae</taxon>
        <taxon>Bacteroides</taxon>
    </lineage>
</organism>
<keyword evidence="5 7" id="KW-0418">Kinase</keyword>
<evidence type="ECO:0000313" key="8">
    <source>
        <dbReference type="Proteomes" id="UP000020529"/>
    </source>
</evidence>
<dbReference type="Pfam" id="PF01121">
    <property type="entry name" value="CoaE"/>
    <property type="match status" value="1"/>
</dbReference>
<dbReference type="HAMAP" id="MF_00376">
    <property type="entry name" value="Dephospho_CoA_kinase"/>
    <property type="match status" value="1"/>
</dbReference>
<dbReference type="AlphaFoldDB" id="A0A015SSA0"/>
<comment type="function">
    <text evidence="5">Catalyzes the phosphorylation of the 3'-hydroxyl group of dephosphocoenzyme A to form coenzyme A.</text>
</comment>
<dbReference type="InterPro" id="IPR027417">
    <property type="entry name" value="P-loop_NTPase"/>
</dbReference>
<evidence type="ECO:0000256" key="3">
    <source>
        <dbReference type="ARBA" id="ARBA00022840"/>
    </source>
</evidence>
<feature type="binding site" evidence="5">
    <location>
        <begin position="12"/>
        <end position="17"/>
    </location>
    <ligand>
        <name>ATP</name>
        <dbReference type="ChEBI" id="CHEBI:30616"/>
    </ligand>
</feature>
<evidence type="ECO:0000256" key="5">
    <source>
        <dbReference type="HAMAP-Rule" id="MF_00376"/>
    </source>
</evidence>
<proteinExistence type="inferred from homology"/>
<evidence type="ECO:0000313" key="7">
    <source>
        <dbReference type="EMBL" id="EXY75079.1"/>
    </source>
</evidence>
<dbReference type="PATRIC" id="fig|1339315.3.peg.1874"/>
<dbReference type="PROSITE" id="PS51219">
    <property type="entry name" value="DPCK"/>
    <property type="match status" value="1"/>
</dbReference>
<evidence type="ECO:0000256" key="1">
    <source>
        <dbReference type="ARBA" id="ARBA00009018"/>
    </source>
</evidence>
<dbReference type="GO" id="GO:0005524">
    <property type="term" value="F:ATP binding"/>
    <property type="evidence" value="ECO:0007669"/>
    <property type="project" value="UniProtKB-UniRule"/>
</dbReference>
<dbReference type="EMBL" id="JGCY01000248">
    <property type="protein sequence ID" value="EXY75079.1"/>
    <property type="molecule type" value="Genomic_DNA"/>
</dbReference>